<comment type="caution">
    <text evidence="2">The sequence shown here is derived from an EMBL/GenBank/DDBJ whole genome shotgun (WGS) entry which is preliminary data.</text>
</comment>
<dbReference type="Proteomes" id="UP000023351">
    <property type="component" value="Unassembled WGS sequence"/>
</dbReference>
<feature type="transmembrane region" description="Helical" evidence="1">
    <location>
        <begin position="20"/>
        <end position="39"/>
    </location>
</feature>
<evidence type="ECO:0000313" key="3">
    <source>
        <dbReference type="Proteomes" id="UP000023351"/>
    </source>
</evidence>
<name>X8DFN4_9MYCO</name>
<gene>
    <name evidence="2" type="ORF">I540_4689</name>
</gene>
<sequence length="47" mass="5320">MLALSAVQFYFGIAEHRTSMLIYGGVILLLGIVIVRDTLKRKANRDR</sequence>
<organism evidence="2 3">
    <name type="scientific">Mycobacteroides abscessus subsp. bolletii 1513</name>
    <dbReference type="NCBI Taxonomy" id="1299321"/>
    <lineage>
        <taxon>Bacteria</taxon>
        <taxon>Bacillati</taxon>
        <taxon>Actinomycetota</taxon>
        <taxon>Actinomycetes</taxon>
        <taxon>Mycobacteriales</taxon>
        <taxon>Mycobacteriaceae</taxon>
        <taxon>Mycobacteroides</taxon>
        <taxon>Mycobacteroides abscessus</taxon>
    </lineage>
</organism>
<dbReference type="AlphaFoldDB" id="X8DFN4"/>
<dbReference type="EMBL" id="JAOJ01000003">
    <property type="protein sequence ID" value="EUA67437.1"/>
    <property type="molecule type" value="Genomic_DNA"/>
</dbReference>
<evidence type="ECO:0000313" key="2">
    <source>
        <dbReference type="EMBL" id="EUA67437.1"/>
    </source>
</evidence>
<dbReference type="PATRIC" id="fig|1299321.3.peg.4520"/>
<protein>
    <submittedName>
        <fullName evidence="2">Uncharacterized protein</fullName>
    </submittedName>
</protein>
<keyword evidence="1" id="KW-0472">Membrane</keyword>
<proteinExistence type="predicted"/>
<keyword evidence="1" id="KW-0812">Transmembrane</keyword>
<accession>X8DFN4</accession>
<keyword evidence="1" id="KW-1133">Transmembrane helix</keyword>
<evidence type="ECO:0000256" key="1">
    <source>
        <dbReference type="SAM" id="Phobius"/>
    </source>
</evidence>
<reference evidence="2 3" key="1">
    <citation type="submission" date="2013-12" db="EMBL/GenBank/DDBJ databases">
        <authorList>
            <person name="Zelazny A."/>
            <person name="Olivier K."/>
            <person name="Holland S."/>
            <person name="Lenaerts A."/>
            <person name="Ordway D."/>
            <person name="DeGroote M.A."/>
            <person name="Parker T."/>
            <person name="Sizemore C."/>
            <person name="Tallon L.J."/>
            <person name="Sadzewicz L.K."/>
            <person name="Sengamalay N."/>
            <person name="Fraser C.M."/>
            <person name="Hine E."/>
            <person name="Shefchek K.A."/>
            <person name="Das S.P."/>
            <person name="Tettelin H."/>
        </authorList>
    </citation>
    <scope>NUCLEOTIDE SEQUENCE [LARGE SCALE GENOMIC DNA]</scope>
    <source>
        <strain evidence="2 3">1513</strain>
    </source>
</reference>